<keyword evidence="4 8" id="KW-0805">Transcription regulation</keyword>
<keyword evidence="7 8" id="KW-0539">Nucleus</keyword>
<evidence type="ECO:0000256" key="6">
    <source>
        <dbReference type="ARBA" id="ARBA00023163"/>
    </source>
</evidence>
<feature type="compositionally biased region" description="Polar residues" evidence="9">
    <location>
        <begin position="48"/>
        <end position="60"/>
    </location>
</feature>
<comment type="function">
    <text evidence="8">Component of the SRB8-11 complex. The SRB8-11 complex is a regulatory module of the Mediator complex which is itself involved in regulation of basal and activated RNA polymerase II-dependent transcription. The SRB8-11 complex may be involved in the transcriptional repression of a subset of genes regulated by Mediator. It may inhibit the association of the Mediator complex with RNA polymerase II to form the holoenzyme complex.</text>
</comment>
<evidence type="ECO:0000313" key="12">
    <source>
        <dbReference type="Proteomes" id="UP001362899"/>
    </source>
</evidence>
<feature type="compositionally biased region" description="Basic and acidic residues" evidence="9">
    <location>
        <begin position="641"/>
        <end position="650"/>
    </location>
</feature>
<dbReference type="Proteomes" id="UP001362899">
    <property type="component" value="Unassembled WGS sequence"/>
</dbReference>
<feature type="domain" description="Mediator complex subunit Med13 C-terminal" evidence="10">
    <location>
        <begin position="1092"/>
        <end position="1233"/>
    </location>
</feature>
<feature type="compositionally biased region" description="Basic and acidic residues" evidence="9">
    <location>
        <begin position="33"/>
        <end position="47"/>
    </location>
</feature>
<feature type="region of interest" description="Disordered" evidence="9">
    <location>
        <begin position="422"/>
        <end position="450"/>
    </location>
</feature>
<keyword evidence="6 8" id="KW-0804">Transcription</keyword>
<evidence type="ECO:0000256" key="8">
    <source>
        <dbReference type="RuleBase" id="RU364134"/>
    </source>
</evidence>
<feature type="compositionally biased region" description="Basic and acidic residues" evidence="9">
    <location>
        <begin position="606"/>
        <end position="615"/>
    </location>
</feature>
<gene>
    <name evidence="11" type="ORF">DASB73_039460</name>
</gene>
<evidence type="ECO:0000259" key="10">
    <source>
        <dbReference type="Pfam" id="PF06333"/>
    </source>
</evidence>
<keyword evidence="3 8" id="KW-0678">Repressor</keyword>
<sequence>MADASNIYSDKYLAGHISAICYRVFAFPDDSRINGRREEQQDSDSHPRSSLTPNFENATHSDFAEPSDSIGPPSPKRRRQPSFDDKHARATIRKAETSLRYLNIEKETGLYAAASKTGFQLWVYKLVMEEGEATDIEVAIKDSELSDFVIRELVPSKEGVYRQPFTYCMKENPNTTATGPYGPLCQAITNKCLDTLIINSFRKNSSKYSDTSNPSSYKPNATFSNLKEEKYSQTQKSNSNHPGSEHIKWQHRRSHRYEHFGENIVIDNHSGNLTRIVPYLQINGTLYFRITTQHCELSVVSQHFIPSSGTVLLIMPLGIKAEVVPWKSYSDVIVKPTSAFISEFFNLFRSYYLSNVLLESLLSGWWIRLLGRDRRVFVWPVTWTKDGPSVDTNQPILYETSMYSLISKLKNPYDTLSKQMLAMHEQRESETSTQSSSAEDSDGAEVSTEPDPEIVFSHSISDYDSHDSKSNKPIDKNVKEYNKVIPQIINLQRFLHPPQEPPPSPHAVSTFLSHENQNFQPTPVSSLGSPVYSPDQFDIFDHQLQESMAAGESMRDPSIDQRVYTLPEFYAQAPHNPAEKNDSVNSVDIVEPIELEPRIIKEEELEKQKEERHVESSPMNFIVPGASPTQVPNISLSNVTSDDKDHSVNDTDSKYRFAMVNLGSERLDSKYSSGGRYFTSVSSDSESNGNAANSNPGSKELVLSPFKKELEPVHSTHNFENINHSSLDYNALFSNGGSSPSGSECDSEAEEDIFQQNGRVLSNIANYGCGLRARRRGRKIELISDEEQLSLQYIDPEFAGFSGNFSAKLDLGNFRLLIPQIVFDRDYLKCLTEHVLFTAPLYTPELELIELLKPLYNKIKPCHLNPDSGDSNSVPKLQFLNPPLVSVIIGEERMRARITILKFWQLLKLKPEPEQKCNITVVLMAVDMPIVLSECRKFTRSLKEAYEDCNFGEMTLLNLEDIQDGVYPVPVQNKKSYLGTLSDCFEKASMCLYILLHSDMLSADTNLLVLTWYPSSKHMYTLVSNQVPNQLARGFRSIKNEFENAEWVLFDLNAMISEINGLVCTDYDYLLLSLLVYTRFHEFGNLCAITGLIPQTMGFQYKSAPSKYLLEEEPVLHVSYLIKNKCYVLIAITDQKTTKQHIDIFKIDEIPDEDEPIHQNAQFRPIVNAQNHSGSNSNKFDDRMISEIYSRAAKMGPNHRLIFTRCHSMDHDERLAWARFTESHSNTPFLLFDVPYVRGIRVSPEVALKFRQEDPKAIVPTDRHGRLMNSICLNEDEEIHGVSINGPEMALASGVLMQLIRNEKDYYMFEIRLLSQCGSEIAPRSSVNRVLGQLRRLTSISDITGAAPKPSLIPWHVLALAKLESAMNKLNVV</sequence>
<comment type="subcellular location">
    <subcellularLocation>
        <location evidence="1 8">Nucleus</location>
    </subcellularLocation>
</comment>
<feature type="compositionally biased region" description="Polar residues" evidence="9">
    <location>
        <begin position="627"/>
        <end position="640"/>
    </location>
</feature>
<evidence type="ECO:0000256" key="7">
    <source>
        <dbReference type="ARBA" id="ARBA00023242"/>
    </source>
</evidence>
<comment type="subunit">
    <text evidence="8">Component of the SRB8-11 complex, which itself associates with the Mediator complex.</text>
</comment>
<dbReference type="EMBL" id="BTGC01000008">
    <property type="protein sequence ID" value="GMM52983.1"/>
    <property type="molecule type" value="Genomic_DNA"/>
</dbReference>
<keyword evidence="5 8" id="KW-0010">Activator</keyword>
<organism evidence="11 12">
    <name type="scientific">Starmerella bacillaris</name>
    <name type="common">Yeast</name>
    <name type="synonym">Candida zemplinina</name>
    <dbReference type="NCBI Taxonomy" id="1247836"/>
    <lineage>
        <taxon>Eukaryota</taxon>
        <taxon>Fungi</taxon>
        <taxon>Dikarya</taxon>
        <taxon>Ascomycota</taxon>
        <taxon>Saccharomycotina</taxon>
        <taxon>Dipodascomycetes</taxon>
        <taxon>Dipodascales</taxon>
        <taxon>Trichomonascaceae</taxon>
        <taxon>Starmerella</taxon>
    </lineage>
</organism>
<comment type="caution">
    <text evidence="11">The sequence shown here is derived from an EMBL/GenBank/DDBJ whole genome shotgun (WGS) entry which is preliminary data.</text>
</comment>
<evidence type="ECO:0000256" key="1">
    <source>
        <dbReference type="ARBA" id="ARBA00004123"/>
    </source>
</evidence>
<feature type="compositionally biased region" description="Acidic residues" evidence="9">
    <location>
        <begin position="439"/>
        <end position="450"/>
    </location>
</feature>
<dbReference type="GO" id="GO:0016592">
    <property type="term" value="C:mediator complex"/>
    <property type="evidence" value="ECO:0007669"/>
    <property type="project" value="InterPro"/>
</dbReference>
<evidence type="ECO:0000256" key="4">
    <source>
        <dbReference type="ARBA" id="ARBA00023015"/>
    </source>
</evidence>
<evidence type="ECO:0000256" key="3">
    <source>
        <dbReference type="ARBA" id="ARBA00022491"/>
    </source>
</evidence>
<evidence type="ECO:0000256" key="9">
    <source>
        <dbReference type="SAM" id="MobiDB-lite"/>
    </source>
</evidence>
<dbReference type="Pfam" id="PF06333">
    <property type="entry name" value="Med13_C"/>
    <property type="match status" value="1"/>
</dbReference>
<accession>A0AAV5RND9</accession>
<protein>
    <recommendedName>
        <fullName evidence="8">Mediator of RNA polymerase II transcription subunit 13</fullName>
    </recommendedName>
    <alternativeName>
        <fullName evidence="8">Mediator complex subunit 13</fullName>
    </alternativeName>
</protein>
<evidence type="ECO:0000313" key="11">
    <source>
        <dbReference type="EMBL" id="GMM52983.1"/>
    </source>
</evidence>
<evidence type="ECO:0000256" key="5">
    <source>
        <dbReference type="ARBA" id="ARBA00023159"/>
    </source>
</evidence>
<dbReference type="InterPro" id="IPR009401">
    <property type="entry name" value="Med13_C"/>
</dbReference>
<reference evidence="11 12" key="1">
    <citation type="journal article" date="2023" name="Elife">
        <title>Identification of key yeast species and microbe-microbe interactions impacting larval growth of Drosophila in the wild.</title>
        <authorList>
            <person name="Mure A."/>
            <person name="Sugiura Y."/>
            <person name="Maeda R."/>
            <person name="Honda K."/>
            <person name="Sakurai N."/>
            <person name="Takahashi Y."/>
            <person name="Watada M."/>
            <person name="Katoh T."/>
            <person name="Gotoh A."/>
            <person name="Gotoh Y."/>
            <person name="Taniguchi I."/>
            <person name="Nakamura K."/>
            <person name="Hayashi T."/>
            <person name="Katayama T."/>
            <person name="Uemura T."/>
            <person name="Hattori Y."/>
        </authorList>
    </citation>
    <scope>NUCLEOTIDE SEQUENCE [LARGE SCALE GENOMIC DNA]</scope>
    <source>
        <strain evidence="11 12">SB-73</strain>
    </source>
</reference>
<dbReference type="GO" id="GO:0003712">
    <property type="term" value="F:transcription coregulator activity"/>
    <property type="evidence" value="ECO:0007669"/>
    <property type="project" value="InterPro"/>
</dbReference>
<name>A0AAV5RND9_STABA</name>
<keyword evidence="12" id="KW-1185">Reference proteome</keyword>
<feature type="region of interest" description="Disordered" evidence="9">
    <location>
        <begin position="679"/>
        <end position="700"/>
    </location>
</feature>
<feature type="compositionally biased region" description="Low complexity" evidence="9">
    <location>
        <begin position="682"/>
        <end position="698"/>
    </location>
</feature>
<dbReference type="GO" id="GO:0006357">
    <property type="term" value="P:regulation of transcription by RNA polymerase II"/>
    <property type="evidence" value="ECO:0007669"/>
    <property type="project" value="InterPro"/>
</dbReference>
<comment type="similarity">
    <text evidence="2 8">Belongs to the Mediator complex subunit 13 family.</text>
</comment>
<feature type="region of interest" description="Disordered" evidence="9">
    <location>
        <begin position="606"/>
        <end position="650"/>
    </location>
</feature>
<feature type="region of interest" description="Disordered" evidence="9">
    <location>
        <begin position="33"/>
        <end position="88"/>
    </location>
</feature>
<proteinExistence type="inferred from homology"/>
<evidence type="ECO:0000256" key="2">
    <source>
        <dbReference type="ARBA" id="ARBA00009354"/>
    </source>
</evidence>